<accession>A0A1I2HBC3</accession>
<evidence type="ECO:0000313" key="5">
    <source>
        <dbReference type="Proteomes" id="UP000198977"/>
    </source>
</evidence>
<dbReference type="SUPFAM" id="SSF52172">
    <property type="entry name" value="CheY-like"/>
    <property type="match status" value="1"/>
</dbReference>
<dbReference type="STRING" id="74348.SAMN04488523_1413"/>
<keyword evidence="1 2" id="KW-0597">Phosphoprotein</keyword>
<dbReference type="AlphaFoldDB" id="A0A1I2HBC3"/>
<dbReference type="Pfam" id="PF00072">
    <property type="entry name" value="Response_reg"/>
    <property type="match status" value="1"/>
</dbReference>
<dbReference type="InterPro" id="IPR050595">
    <property type="entry name" value="Bact_response_regulator"/>
</dbReference>
<keyword evidence="5" id="KW-1185">Reference proteome</keyword>
<dbReference type="PANTHER" id="PTHR44591">
    <property type="entry name" value="STRESS RESPONSE REGULATOR PROTEIN 1"/>
    <property type="match status" value="1"/>
</dbReference>
<dbReference type="Gene3D" id="3.40.50.2300">
    <property type="match status" value="1"/>
</dbReference>
<evidence type="ECO:0000256" key="1">
    <source>
        <dbReference type="ARBA" id="ARBA00022553"/>
    </source>
</evidence>
<dbReference type="OrthoDB" id="9784719at2"/>
<name>A0A1I2HBC3_9RHOB</name>
<evidence type="ECO:0000256" key="2">
    <source>
        <dbReference type="PROSITE-ProRule" id="PRU00169"/>
    </source>
</evidence>
<reference evidence="4 5" key="1">
    <citation type="submission" date="2016-10" db="EMBL/GenBank/DDBJ databases">
        <authorList>
            <person name="de Groot N.N."/>
        </authorList>
    </citation>
    <scope>NUCLEOTIDE SEQUENCE [LARGE SCALE GENOMIC DNA]</scope>
    <source>
        <strain evidence="4 5">DSM 11443</strain>
    </source>
</reference>
<dbReference type="GO" id="GO:0000160">
    <property type="term" value="P:phosphorelay signal transduction system"/>
    <property type="evidence" value="ECO:0007669"/>
    <property type="project" value="InterPro"/>
</dbReference>
<dbReference type="PROSITE" id="PS50110">
    <property type="entry name" value="RESPONSE_REGULATORY"/>
    <property type="match status" value="1"/>
</dbReference>
<proteinExistence type="predicted"/>
<dbReference type="PANTHER" id="PTHR44591:SF21">
    <property type="entry name" value="TWO-COMPONENT RESPONSE REGULATOR"/>
    <property type="match status" value="1"/>
</dbReference>
<dbReference type="InterPro" id="IPR001789">
    <property type="entry name" value="Sig_transdc_resp-reg_receiver"/>
</dbReference>
<dbReference type="RefSeq" id="WP_093925599.1">
    <property type="nucleotide sequence ID" value="NZ_FOMW01000041.1"/>
</dbReference>
<protein>
    <submittedName>
        <fullName evidence="4">Response regulator receiver domain-containing protein</fullName>
    </submittedName>
</protein>
<evidence type="ECO:0000259" key="3">
    <source>
        <dbReference type="PROSITE" id="PS50110"/>
    </source>
</evidence>
<feature type="domain" description="Response regulatory" evidence="3">
    <location>
        <begin position="5"/>
        <end position="120"/>
    </location>
</feature>
<dbReference type="SMART" id="SM00448">
    <property type="entry name" value="REC"/>
    <property type="match status" value="1"/>
</dbReference>
<evidence type="ECO:0000313" key="4">
    <source>
        <dbReference type="EMBL" id="SFF25891.1"/>
    </source>
</evidence>
<dbReference type="EMBL" id="FOMW01000041">
    <property type="protein sequence ID" value="SFF25891.1"/>
    <property type="molecule type" value="Genomic_DNA"/>
</dbReference>
<gene>
    <name evidence="4" type="ORF">SAMN04488523_1413</name>
</gene>
<sequence>MQSTTILVVEDEALILMDIENALIEAGFEVITANNGSRAIKAFDADPSRISGVVSDINLGKGPSGWDIGHHVRKVTPTMPMVYMSGDSSHEWEAEGVPNSVLVPKPFVHSQLFTALANLMNQSS</sequence>
<dbReference type="Proteomes" id="UP000198977">
    <property type="component" value="Unassembled WGS sequence"/>
</dbReference>
<dbReference type="InterPro" id="IPR011006">
    <property type="entry name" value="CheY-like_superfamily"/>
</dbReference>
<organism evidence="4 5">
    <name type="scientific">Sulfitobacter brevis</name>
    <dbReference type="NCBI Taxonomy" id="74348"/>
    <lineage>
        <taxon>Bacteria</taxon>
        <taxon>Pseudomonadati</taxon>
        <taxon>Pseudomonadota</taxon>
        <taxon>Alphaproteobacteria</taxon>
        <taxon>Rhodobacterales</taxon>
        <taxon>Roseobacteraceae</taxon>
        <taxon>Sulfitobacter</taxon>
    </lineage>
</organism>
<feature type="modified residue" description="4-aspartylphosphate" evidence="2">
    <location>
        <position position="56"/>
    </location>
</feature>